<evidence type="ECO:0000313" key="3">
    <source>
        <dbReference type="Proteomes" id="UP000886998"/>
    </source>
</evidence>
<gene>
    <name evidence="2" type="ORF">TNIN_291321</name>
</gene>
<keyword evidence="3" id="KW-1185">Reference proteome</keyword>
<organism evidence="2 3">
    <name type="scientific">Trichonephila inaurata madagascariensis</name>
    <dbReference type="NCBI Taxonomy" id="2747483"/>
    <lineage>
        <taxon>Eukaryota</taxon>
        <taxon>Metazoa</taxon>
        <taxon>Ecdysozoa</taxon>
        <taxon>Arthropoda</taxon>
        <taxon>Chelicerata</taxon>
        <taxon>Arachnida</taxon>
        <taxon>Araneae</taxon>
        <taxon>Araneomorphae</taxon>
        <taxon>Entelegynae</taxon>
        <taxon>Araneoidea</taxon>
        <taxon>Nephilidae</taxon>
        <taxon>Trichonephila</taxon>
        <taxon>Trichonephila inaurata</taxon>
    </lineage>
</organism>
<sequence length="108" mass="12145">EIFSIHDCRSNFQCTPSMSDSKDKPTQRRRGRSAKSPEEQESSNTPMDTDPSDKPVDPASKDQLEKDSAAQASTSFGGARPKVRSRKLRNLRKSRIRRPRSRGLSNVL</sequence>
<evidence type="ECO:0000256" key="1">
    <source>
        <dbReference type="SAM" id="MobiDB-lite"/>
    </source>
</evidence>
<evidence type="ECO:0000313" key="2">
    <source>
        <dbReference type="EMBL" id="GFS35166.1"/>
    </source>
</evidence>
<feature type="compositionally biased region" description="Polar residues" evidence="1">
    <location>
        <begin position="10"/>
        <end position="19"/>
    </location>
</feature>
<feature type="compositionally biased region" description="Basic residues" evidence="1">
    <location>
        <begin position="81"/>
        <end position="101"/>
    </location>
</feature>
<name>A0A8X6J4U9_9ARAC</name>
<feature type="compositionally biased region" description="Basic and acidic residues" evidence="1">
    <location>
        <begin position="51"/>
        <end position="68"/>
    </location>
</feature>
<reference evidence="2" key="1">
    <citation type="submission" date="2020-08" db="EMBL/GenBank/DDBJ databases">
        <title>Multicomponent nature underlies the extraordinary mechanical properties of spider dragline silk.</title>
        <authorList>
            <person name="Kono N."/>
            <person name="Nakamura H."/>
            <person name="Mori M."/>
            <person name="Yoshida Y."/>
            <person name="Ohtoshi R."/>
            <person name="Malay A.D."/>
            <person name="Moran D.A.P."/>
            <person name="Tomita M."/>
            <person name="Numata K."/>
            <person name="Arakawa K."/>
        </authorList>
    </citation>
    <scope>NUCLEOTIDE SEQUENCE</scope>
</reference>
<feature type="non-terminal residue" evidence="2">
    <location>
        <position position="1"/>
    </location>
</feature>
<dbReference type="Proteomes" id="UP000886998">
    <property type="component" value="Unassembled WGS sequence"/>
</dbReference>
<accession>A0A8X6J4U9</accession>
<protein>
    <submittedName>
        <fullName evidence="2">Uncharacterized protein</fullName>
    </submittedName>
</protein>
<comment type="caution">
    <text evidence="2">The sequence shown here is derived from an EMBL/GenBank/DDBJ whole genome shotgun (WGS) entry which is preliminary data.</text>
</comment>
<dbReference type="AlphaFoldDB" id="A0A8X6J4U9"/>
<proteinExistence type="predicted"/>
<dbReference type="EMBL" id="BMAV01024671">
    <property type="protein sequence ID" value="GFS35166.1"/>
    <property type="molecule type" value="Genomic_DNA"/>
</dbReference>
<feature type="region of interest" description="Disordered" evidence="1">
    <location>
        <begin position="1"/>
        <end position="108"/>
    </location>
</feature>